<evidence type="ECO:0000259" key="2">
    <source>
        <dbReference type="Pfam" id="PF04195"/>
    </source>
</evidence>
<keyword evidence="4" id="KW-1185">Reference proteome</keyword>
<sequence>MAKDGRSMCMISYFMPQKLLDDIKSYHIDSQIKPLLPHENQSIIDPPPGYVGVYTNFFRSGLHLPTFDFLNSVLSHYKLHIAQIAPNGFKKIMCFMLLNKALNIVPSLSVFRHFFVTMVTNDLVEDAHVREYDYALELTHQERSAIDRLVANFIKWAKFDVSTLELAGLGDATYVNDSLPTPVLHGQGCSMTIRSMSIPIWNPSRASSFSFKTSNHSSVSSPKNPDTVRHSKLATPSNTDGDSDGVTLGDSTENVDCSTLEATIESSRLHECPVYSDPKLTATIEATTESIILITLIFVVKPIQQVLLTTPNPTTNVFLSIDSQVRVLVSPTSEILPMMSLLKNGVSKQDFREKLFGICPPIPTTTIMTPLVVFEPVSRAPVVSIANTMVVEALISSADNTALDTPS</sequence>
<gene>
    <name evidence="3" type="ORF">LSALG_LOCUS40819</name>
</gene>
<dbReference type="AlphaFoldDB" id="A0AA36A0I0"/>
<accession>A0AA36A0I0</accession>
<proteinExistence type="predicted"/>
<reference evidence="3" key="1">
    <citation type="submission" date="2023-04" db="EMBL/GenBank/DDBJ databases">
        <authorList>
            <person name="Vijverberg K."/>
            <person name="Xiong W."/>
            <person name="Schranz E."/>
        </authorList>
    </citation>
    <scope>NUCLEOTIDE SEQUENCE</scope>
</reference>
<evidence type="ECO:0000313" key="4">
    <source>
        <dbReference type="Proteomes" id="UP001177003"/>
    </source>
</evidence>
<dbReference type="Pfam" id="PF04195">
    <property type="entry name" value="Transposase_28"/>
    <property type="match status" value="1"/>
</dbReference>
<dbReference type="PANTHER" id="PTHR31099:SF28">
    <property type="entry name" value="F5J5.12"/>
    <property type="match status" value="1"/>
</dbReference>
<evidence type="ECO:0000256" key="1">
    <source>
        <dbReference type="SAM" id="MobiDB-lite"/>
    </source>
</evidence>
<organism evidence="3 4">
    <name type="scientific">Lactuca saligna</name>
    <name type="common">Willowleaf lettuce</name>
    <dbReference type="NCBI Taxonomy" id="75948"/>
    <lineage>
        <taxon>Eukaryota</taxon>
        <taxon>Viridiplantae</taxon>
        <taxon>Streptophyta</taxon>
        <taxon>Embryophyta</taxon>
        <taxon>Tracheophyta</taxon>
        <taxon>Spermatophyta</taxon>
        <taxon>Magnoliopsida</taxon>
        <taxon>eudicotyledons</taxon>
        <taxon>Gunneridae</taxon>
        <taxon>Pentapetalae</taxon>
        <taxon>asterids</taxon>
        <taxon>campanulids</taxon>
        <taxon>Asterales</taxon>
        <taxon>Asteraceae</taxon>
        <taxon>Cichorioideae</taxon>
        <taxon>Cichorieae</taxon>
        <taxon>Lactucinae</taxon>
        <taxon>Lactuca</taxon>
    </lineage>
</organism>
<protein>
    <recommendedName>
        <fullName evidence="2">Transposase (putative) gypsy type domain-containing protein</fullName>
    </recommendedName>
</protein>
<dbReference type="PANTHER" id="PTHR31099">
    <property type="entry name" value="OS06G0165300 PROTEIN"/>
    <property type="match status" value="1"/>
</dbReference>
<dbReference type="Proteomes" id="UP001177003">
    <property type="component" value="Chromosome 9"/>
</dbReference>
<dbReference type="EMBL" id="OX465085">
    <property type="protein sequence ID" value="CAI9302330.1"/>
    <property type="molecule type" value="Genomic_DNA"/>
</dbReference>
<feature type="domain" description="Transposase (putative) gypsy type" evidence="2">
    <location>
        <begin position="54"/>
        <end position="116"/>
    </location>
</feature>
<feature type="compositionally biased region" description="Low complexity" evidence="1">
    <location>
        <begin position="212"/>
        <end position="221"/>
    </location>
</feature>
<dbReference type="InterPro" id="IPR007321">
    <property type="entry name" value="Transposase_28"/>
</dbReference>
<feature type="region of interest" description="Disordered" evidence="1">
    <location>
        <begin position="212"/>
        <end position="252"/>
    </location>
</feature>
<evidence type="ECO:0000313" key="3">
    <source>
        <dbReference type="EMBL" id="CAI9302330.1"/>
    </source>
</evidence>
<name>A0AA36A0I0_LACSI</name>